<evidence type="ECO:0000313" key="2">
    <source>
        <dbReference type="EMBL" id="GHO87887.1"/>
    </source>
</evidence>
<dbReference type="Proteomes" id="UP000635565">
    <property type="component" value="Unassembled WGS sequence"/>
</dbReference>
<evidence type="ECO:0000256" key="1">
    <source>
        <dbReference type="SAM" id="MobiDB-lite"/>
    </source>
</evidence>
<keyword evidence="3" id="KW-1185">Reference proteome</keyword>
<gene>
    <name evidence="2" type="ORF">KSZ_58930</name>
</gene>
<proteinExistence type="predicted"/>
<sequence>MKKGTRVPSTKYRADRFRAPQIHSRSKIKWVAICAISVVAFICFIGIASAAQMSGGPGAARIKEQNVQKLIDAGRAHMHQKGGSQNQAPAAQPAPTRQAGIVSMRQGPFPASVFTVRNMWQGPVGSDWVLAYAGAKTNPDSTPGTGGIVLYTETVNAQGAFDLHPLKTFLAPNGTTTLTITATNGNLLLLRSQNGTQLTFNLVTHQFH</sequence>
<feature type="region of interest" description="Disordered" evidence="1">
    <location>
        <begin position="76"/>
        <end position="98"/>
    </location>
</feature>
<evidence type="ECO:0008006" key="4">
    <source>
        <dbReference type="Google" id="ProtNLM"/>
    </source>
</evidence>
<reference evidence="2 3" key="1">
    <citation type="journal article" date="2021" name="Int. J. Syst. Evol. Microbiol.">
        <title>Reticulibacter mediterranei gen. nov., sp. nov., within the new family Reticulibacteraceae fam. nov., and Ktedonospora formicarum gen. nov., sp. nov., Ktedonobacter robiniae sp. nov., Dictyobacter formicarum sp. nov. and Dictyobacter arantiisoli sp. nov., belonging to the class Ktedonobacteria.</title>
        <authorList>
            <person name="Yabe S."/>
            <person name="Zheng Y."/>
            <person name="Wang C.M."/>
            <person name="Sakai Y."/>
            <person name="Abe K."/>
            <person name="Yokota A."/>
            <person name="Donadio S."/>
            <person name="Cavaletti L."/>
            <person name="Monciardini P."/>
        </authorList>
    </citation>
    <scope>NUCLEOTIDE SEQUENCE [LARGE SCALE GENOMIC DNA]</scope>
    <source>
        <strain evidence="2 3">SOSP1-9</strain>
    </source>
</reference>
<dbReference type="EMBL" id="BNJJ01000020">
    <property type="protein sequence ID" value="GHO87887.1"/>
    <property type="molecule type" value="Genomic_DNA"/>
</dbReference>
<protein>
    <recommendedName>
        <fullName evidence="4">Lipocalin-like domain-containing protein</fullName>
    </recommendedName>
</protein>
<evidence type="ECO:0000313" key="3">
    <source>
        <dbReference type="Proteomes" id="UP000635565"/>
    </source>
</evidence>
<accession>A0ABQ3VNR5</accession>
<comment type="caution">
    <text evidence="2">The sequence shown here is derived from an EMBL/GenBank/DDBJ whole genome shotgun (WGS) entry which is preliminary data.</text>
</comment>
<name>A0ABQ3VNR5_9CHLR</name>
<feature type="compositionally biased region" description="Low complexity" evidence="1">
    <location>
        <begin position="87"/>
        <end position="98"/>
    </location>
</feature>
<organism evidence="2 3">
    <name type="scientific">Dictyobacter formicarum</name>
    <dbReference type="NCBI Taxonomy" id="2778368"/>
    <lineage>
        <taxon>Bacteria</taxon>
        <taxon>Bacillati</taxon>
        <taxon>Chloroflexota</taxon>
        <taxon>Ktedonobacteria</taxon>
        <taxon>Ktedonobacterales</taxon>
        <taxon>Dictyobacteraceae</taxon>
        <taxon>Dictyobacter</taxon>
    </lineage>
</organism>
<dbReference type="RefSeq" id="WP_201365413.1">
    <property type="nucleotide sequence ID" value="NZ_BNJJ01000020.1"/>
</dbReference>